<dbReference type="Gene3D" id="1.25.40.190">
    <property type="entry name" value="Actin-related protein 2/3 complex subunit 5"/>
    <property type="match status" value="1"/>
</dbReference>
<accession>A5E0T0</accession>
<dbReference type="SUPFAM" id="SSF69103">
    <property type="entry name" value="Arp2/3 complex 16 kDa subunit ARPC5"/>
    <property type="match status" value="1"/>
</dbReference>
<dbReference type="eggNOG" id="KOG3380">
    <property type="taxonomic scope" value="Eukaryota"/>
</dbReference>
<comment type="function">
    <text evidence="6">Functions as a component of the Arp2/3 complex which is involved in regulation of actin polymerization and together with an activating nucleation-promoting factor (NPF) mediates the formation of branched actin networks.</text>
</comment>
<organism evidence="8 9">
    <name type="scientific">Lodderomyces elongisporus (strain ATCC 11503 / CBS 2605 / JCM 1781 / NBRC 1676 / NRRL YB-4239)</name>
    <name type="common">Yeast</name>
    <name type="synonym">Saccharomyces elongisporus</name>
    <dbReference type="NCBI Taxonomy" id="379508"/>
    <lineage>
        <taxon>Eukaryota</taxon>
        <taxon>Fungi</taxon>
        <taxon>Dikarya</taxon>
        <taxon>Ascomycota</taxon>
        <taxon>Saccharomycotina</taxon>
        <taxon>Pichiomycetes</taxon>
        <taxon>Debaryomycetaceae</taxon>
        <taxon>Candida/Lodderomyces clade</taxon>
        <taxon>Lodderomyces</taxon>
    </lineage>
</organism>
<evidence type="ECO:0000256" key="6">
    <source>
        <dbReference type="ARBA" id="ARBA00060329"/>
    </source>
</evidence>
<evidence type="ECO:0000313" key="8">
    <source>
        <dbReference type="EMBL" id="EDK45038.1"/>
    </source>
</evidence>
<name>A5E0T0_LODEL</name>
<keyword evidence="9" id="KW-1185">Reference proteome</keyword>
<evidence type="ECO:0000256" key="2">
    <source>
        <dbReference type="ARBA" id="ARBA00006084"/>
    </source>
</evidence>
<comment type="similarity">
    <text evidence="2 7">Belongs to the ARPC5 family.</text>
</comment>
<gene>
    <name evidence="8" type="ORF">LELG_03217</name>
</gene>
<dbReference type="GO" id="GO:0000001">
    <property type="term" value="P:mitochondrion inheritance"/>
    <property type="evidence" value="ECO:0007669"/>
    <property type="project" value="EnsemblFungi"/>
</dbReference>
<dbReference type="HOGENOM" id="CLU_101888_2_0_1"/>
<dbReference type="FunFam" id="1.25.40.190:FF:000003">
    <property type="entry name" value="Actin-related protein 2/3 complex subunit 5"/>
    <property type="match status" value="1"/>
</dbReference>
<dbReference type="KEGG" id="lel:PVL30_002710"/>
<keyword evidence="3" id="KW-0963">Cytoplasm</keyword>
<evidence type="ECO:0000313" key="9">
    <source>
        <dbReference type="Proteomes" id="UP000001996"/>
    </source>
</evidence>
<dbReference type="EMBL" id="CH981527">
    <property type="protein sequence ID" value="EDK45038.1"/>
    <property type="molecule type" value="Genomic_DNA"/>
</dbReference>
<protein>
    <recommendedName>
        <fullName evidence="5 7">Actin-related protein 2/3 complex subunit 5</fullName>
    </recommendedName>
</protein>
<dbReference type="OrthoDB" id="429520at2759"/>
<evidence type="ECO:0000256" key="4">
    <source>
        <dbReference type="ARBA" id="ARBA00023212"/>
    </source>
</evidence>
<comment type="function">
    <text evidence="7">Functions as component of the Arp2/3 complex which is involved in regulation of actin polymerization and together with an activating nucleation-promoting factor (NPF) mediates the formation of branched actin networks. Arp2/3 complex plays a critical role in the control of cell morphogenesis via the modulation of cell polarity development.</text>
</comment>
<dbReference type="OMA" id="LWHEKAF"/>
<evidence type="ECO:0000256" key="5">
    <source>
        <dbReference type="ARBA" id="ARBA00040214"/>
    </source>
</evidence>
<dbReference type="InParanoid" id="A5E0T0"/>
<comment type="subcellular location">
    <subcellularLocation>
        <location evidence="1">Cytoplasm</location>
        <location evidence="1">Cytoskeleton</location>
    </subcellularLocation>
</comment>
<proteinExistence type="inferred from homology"/>
<dbReference type="GO" id="GO:0030674">
    <property type="term" value="F:protein-macromolecule adaptor activity"/>
    <property type="evidence" value="ECO:0007669"/>
    <property type="project" value="EnsemblFungi"/>
</dbReference>
<keyword evidence="4 7" id="KW-0206">Cytoskeleton</keyword>
<dbReference type="GO" id="GO:0034314">
    <property type="term" value="P:Arp2/3 complex-mediated actin nucleation"/>
    <property type="evidence" value="ECO:0007669"/>
    <property type="project" value="InterPro"/>
</dbReference>
<dbReference type="Proteomes" id="UP000001996">
    <property type="component" value="Unassembled WGS sequence"/>
</dbReference>
<dbReference type="VEuPathDB" id="FungiDB:LELG_03217"/>
<dbReference type="InterPro" id="IPR036743">
    <property type="entry name" value="ARPC5_sf"/>
</dbReference>
<dbReference type="GO" id="GO:0003729">
    <property type="term" value="F:mRNA binding"/>
    <property type="evidence" value="ECO:0007669"/>
    <property type="project" value="EnsemblFungi"/>
</dbReference>
<sequence length="161" mass="18008">MSQEDWRRIDIDALEPENHLTLADLSPDSASSTQFTSSQVQSLAQQIRSQLSSGQFQQALQTALDNPPYVADSAATKQLHAKTVFETLCSIKNNNSSQDISSFVKLLNQEQQDVLIKYLYRSMSEGYGQKQGGLVLNWFEKTVEITGVGAIARYMTDRRTV</sequence>
<dbReference type="STRING" id="379508.A5E0T0"/>
<dbReference type="PIRSF" id="PIRSF039096">
    <property type="entry name" value="p16-ARC"/>
    <property type="match status" value="1"/>
</dbReference>
<dbReference type="FunCoup" id="A5E0T0">
    <property type="interactions" value="499"/>
</dbReference>
<dbReference type="GO" id="GO:0005885">
    <property type="term" value="C:Arp2/3 protein complex"/>
    <property type="evidence" value="ECO:0007669"/>
    <property type="project" value="EnsemblFungi"/>
</dbReference>
<dbReference type="AlphaFoldDB" id="A5E0T0"/>
<evidence type="ECO:0000256" key="1">
    <source>
        <dbReference type="ARBA" id="ARBA00004245"/>
    </source>
</evidence>
<evidence type="ECO:0000256" key="3">
    <source>
        <dbReference type="ARBA" id="ARBA00022490"/>
    </source>
</evidence>
<dbReference type="Pfam" id="PF04699">
    <property type="entry name" value="P16-Arc"/>
    <property type="match status" value="1"/>
</dbReference>
<reference evidence="8 9" key="1">
    <citation type="journal article" date="2009" name="Nature">
        <title>Evolution of pathogenicity and sexual reproduction in eight Candida genomes.</title>
        <authorList>
            <person name="Butler G."/>
            <person name="Rasmussen M.D."/>
            <person name="Lin M.F."/>
            <person name="Santos M.A."/>
            <person name="Sakthikumar S."/>
            <person name="Munro C.A."/>
            <person name="Rheinbay E."/>
            <person name="Grabherr M."/>
            <person name="Forche A."/>
            <person name="Reedy J.L."/>
            <person name="Agrafioti I."/>
            <person name="Arnaud M.B."/>
            <person name="Bates S."/>
            <person name="Brown A.J."/>
            <person name="Brunke S."/>
            <person name="Costanzo M.C."/>
            <person name="Fitzpatrick D.A."/>
            <person name="de Groot P.W."/>
            <person name="Harris D."/>
            <person name="Hoyer L.L."/>
            <person name="Hube B."/>
            <person name="Klis F.M."/>
            <person name="Kodira C."/>
            <person name="Lennard N."/>
            <person name="Logue M.E."/>
            <person name="Martin R."/>
            <person name="Neiman A.M."/>
            <person name="Nikolaou E."/>
            <person name="Quail M.A."/>
            <person name="Quinn J."/>
            <person name="Santos M.C."/>
            <person name="Schmitzberger F.F."/>
            <person name="Sherlock G."/>
            <person name="Shah P."/>
            <person name="Silverstein K.A."/>
            <person name="Skrzypek M.S."/>
            <person name="Soll D."/>
            <person name="Staggs R."/>
            <person name="Stansfield I."/>
            <person name="Stumpf M.P."/>
            <person name="Sudbery P.E."/>
            <person name="Srikantha T."/>
            <person name="Zeng Q."/>
            <person name="Berman J."/>
            <person name="Berriman M."/>
            <person name="Heitman J."/>
            <person name="Gow N.A."/>
            <person name="Lorenz M.C."/>
            <person name="Birren B.W."/>
            <person name="Kellis M."/>
            <person name="Cuomo C.A."/>
        </authorList>
    </citation>
    <scope>NUCLEOTIDE SEQUENCE [LARGE SCALE GENOMIC DNA]</scope>
    <source>
        <strain evidence="9">ATCC 11503 / BCRC 21390 / CBS 2605 / JCM 1781 / NBRC 1676 / NRRL YB-4239</strain>
    </source>
</reference>
<dbReference type="GO" id="GO:0044396">
    <property type="term" value="P:actin cortical patch organization"/>
    <property type="evidence" value="ECO:0007669"/>
    <property type="project" value="EnsemblFungi"/>
</dbReference>
<dbReference type="InterPro" id="IPR006789">
    <property type="entry name" value="ARPC5"/>
</dbReference>
<evidence type="ECO:0000256" key="7">
    <source>
        <dbReference type="RuleBase" id="RU004301"/>
    </source>
</evidence>
<dbReference type="GO" id="GO:0030833">
    <property type="term" value="P:regulation of actin filament polymerization"/>
    <property type="evidence" value="ECO:0007669"/>
    <property type="project" value="InterPro"/>
</dbReference>
<dbReference type="PANTHER" id="PTHR12644">
    <property type="entry name" value="ARP2/3 COMPLEX 16 KD SUBUNIT P16-ARC"/>
    <property type="match status" value="1"/>
</dbReference>
<dbReference type="GeneID" id="5232823"/>